<evidence type="ECO:0000256" key="5">
    <source>
        <dbReference type="PROSITE-ProRule" id="PRU00333"/>
    </source>
</evidence>
<dbReference type="Pfam" id="PF02574">
    <property type="entry name" value="S-methyl_trans"/>
    <property type="match status" value="1"/>
</dbReference>
<dbReference type="STRING" id="1167632.GCA_000286335_02362"/>
<evidence type="ECO:0000313" key="7">
    <source>
        <dbReference type="EMBL" id="PTI29548.1"/>
    </source>
</evidence>
<evidence type="ECO:0000256" key="2">
    <source>
        <dbReference type="ARBA" id="ARBA00022679"/>
    </source>
</evidence>
<dbReference type="PANTHER" id="PTHR46015">
    <property type="entry name" value="ZGC:172121"/>
    <property type="match status" value="1"/>
</dbReference>
<comment type="cofactor">
    <cofactor evidence="5">
        <name>Zn(2+)</name>
        <dbReference type="ChEBI" id="CHEBI:29105"/>
    </cofactor>
</comment>
<feature type="binding site" evidence="5">
    <location>
        <position position="219"/>
    </location>
    <ligand>
        <name>Zn(2+)</name>
        <dbReference type="ChEBI" id="CHEBI:29105"/>
    </ligand>
</feature>
<evidence type="ECO:0000256" key="3">
    <source>
        <dbReference type="ARBA" id="ARBA00022723"/>
    </source>
</evidence>
<feature type="binding site" evidence="5">
    <location>
        <position position="285"/>
    </location>
    <ligand>
        <name>Zn(2+)</name>
        <dbReference type="ChEBI" id="CHEBI:29105"/>
    </ligand>
</feature>
<keyword evidence="2 5" id="KW-0808">Transferase</keyword>
<keyword evidence="1 5" id="KW-0489">Methyltransferase</keyword>
<keyword evidence="4 5" id="KW-0862">Zinc</keyword>
<dbReference type="InterPro" id="IPR036589">
    <property type="entry name" value="HCY_dom_sf"/>
</dbReference>
<dbReference type="NCBIfam" id="NF007020">
    <property type="entry name" value="PRK09485.1"/>
    <property type="match status" value="1"/>
</dbReference>
<organism evidence="7 8">
    <name type="scientific">Mammaliicoccus vitulinus</name>
    <dbReference type="NCBI Taxonomy" id="71237"/>
    <lineage>
        <taxon>Bacteria</taxon>
        <taxon>Bacillati</taxon>
        <taxon>Bacillota</taxon>
        <taxon>Bacilli</taxon>
        <taxon>Bacillales</taxon>
        <taxon>Staphylococcaceae</taxon>
        <taxon>Mammaliicoccus</taxon>
    </lineage>
</organism>
<sequence>MRLLNKINHEQTLVLDGGLATTLEGYGCDLNSSLWSSEVLIHQPDKVREAHQAFTDAGADIVLTSTYQASFATFKSIGMSTTEIEQLFDVAVNNINAAVTDKQVVVGSLGPYGAYLSDGSEYTGEYDISVEDYVHFHEERINALINRGIYDFVFETVPNINEIKAIVEYIIPNYSDQMTFWISCTVNGEGNLSDGTDFEKVVHYISQHVDRVPVFGINCSSINSVDKAIHKGLLELPQVIALYPNGGKTFDPIEKVWIGEAENALLIQKSIEWIEQGVQIVGGCCETTPQDIKQIYDRTKKTFGI</sequence>
<dbReference type="EMBL" id="PZFK01000013">
    <property type="protein sequence ID" value="PTI29548.1"/>
    <property type="molecule type" value="Genomic_DNA"/>
</dbReference>
<comment type="caution">
    <text evidence="7">The sequence shown here is derived from an EMBL/GenBank/DDBJ whole genome shotgun (WGS) entry which is preliminary data.</text>
</comment>
<dbReference type="Gene3D" id="3.20.20.330">
    <property type="entry name" value="Homocysteine-binding-like domain"/>
    <property type="match status" value="1"/>
</dbReference>
<evidence type="ECO:0000256" key="1">
    <source>
        <dbReference type="ARBA" id="ARBA00022603"/>
    </source>
</evidence>
<proteinExistence type="predicted"/>
<dbReference type="GO" id="GO:0008898">
    <property type="term" value="F:S-adenosylmethionine-homocysteine S-methyltransferase activity"/>
    <property type="evidence" value="ECO:0007669"/>
    <property type="project" value="TreeGrafter"/>
</dbReference>
<dbReference type="InterPro" id="IPR051486">
    <property type="entry name" value="Hcy_S-methyltransferase"/>
</dbReference>
<feature type="domain" description="Hcy-binding" evidence="6">
    <location>
        <begin position="1"/>
        <end position="299"/>
    </location>
</feature>
<accession>A0A2T4PT27</accession>
<dbReference type="InterPro" id="IPR017226">
    <property type="entry name" value="BHMT-like"/>
</dbReference>
<dbReference type="InterPro" id="IPR003726">
    <property type="entry name" value="HCY_dom"/>
</dbReference>
<dbReference type="PROSITE" id="PS50970">
    <property type="entry name" value="HCY"/>
    <property type="match status" value="1"/>
</dbReference>
<dbReference type="GO" id="GO:0032259">
    <property type="term" value="P:methylation"/>
    <property type="evidence" value="ECO:0007669"/>
    <property type="project" value="UniProtKB-KW"/>
</dbReference>
<dbReference type="PANTHER" id="PTHR46015:SF1">
    <property type="entry name" value="HOMOCYSTEINE S-METHYLTRANSFERASE-LIKE ISOFORM 1"/>
    <property type="match status" value="1"/>
</dbReference>
<dbReference type="GO" id="GO:0009086">
    <property type="term" value="P:methionine biosynthetic process"/>
    <property type="evidence" value="ECO:0007669"/>
    <property type="project" value="InterPro"/>
</dbReference>
<dbReference type="GO" id="GO:0033528">
    <property type="term" value="P:S-methylmethionine cycle"/>
    <property type="evidence" value="ECO:0007669"/>
    <property type="project" value="TreeGrafter"/>
</dbReference>
<dbReference type="RefSeq" id="WP_107536672.1">
    <property type="nucleotide sequence ID" value="NZ_BMDF01000007.1"/>
</dbReference>
<gene>
    <name evidence="7" type="ORF">BU072_07735</name>
</gene>
<evidence type="ECO:0000313" key="8">
    <source>
        <dbReference type="Proteomes" id="UP000241209"/>
    </source>
</evidence>
<evidence type="ECO:0000259" key="6">
    <source>
        <dbReference type="PROSITE" id="PS50970"/>
    </source>
</evidence>
<dbReference type="GO" id="GO:0008270">
    <property type="term" value="F:zinc ion binding"/>
    <property type="evidence" value="ECO:0007669"/>
    <property type="project" value="InterPro"/>
</dbReference>
<reference evidence="7 8" key="1">
    <citation type="journal article" date="2016" name="Front. Microbiol.">
        <title>Comprehensive Phylogenetic Analysis of Bovine Non-aureus Staphylococci Species Based on Whole-Genome Sequencing.</title>
        <authorList>
            <person name="Naushad S."/>
            <person name="Barkema H.W."/>
            <person name="Luby C."/>
            <person name="Condas L.A."/>
            <person name="Nobrega D.B."/>
            <person name="Carson D.A."/>
            <person name="De Buck J."/>
        </authorList>
    </citation>
    <scope>NUCLEOTIDE SEQUENCE [LARGE SCALE GENOMIC DNA]</scope>
    <source>
        <strain evidence="7 8">SNUC 2204</strain>
    </source>
</reference>
<keyword evidence="3 5" id="KW-0479">Metal-binding</keyword>
<dbReference type="GeneID" id="64117384"/>
<dbReference type="AlphaFoldDB" id="A0A2T4PT27"/>
<protein>
    <submittedName>
        <fullName evidence="7">Homocysteine S-methyltransferase</fullName>
    </submittedName>
</protein>
<evidence type="ECO:0000256" key="4">
    <source>
        <dbReference type="ARBA" id="ARBA00022833"/>
    </source>
</evidence>
<dbReference type="PIRSF" id="PIRSF037505">
    <property type="entry name" value="Betaine_HMT"/>
    <property type="match status" value="1"/>
</dbReference>
<dbReference type="SUPFAM" id="SSF82282">
    <property type="entry name" value="Homocysteine S-methyltransferase"/>
    <property type="match status" value="1"/>
</dbReference>
<dbReference type="Proteomes" id="UP000241209">
    <property type="component" value="Unassembled WGS sequence"/>
</dbReference>
<feature type="binding site" evidence="5">
    <location>
        <position position="284"/>
    </location>
    <ligand>
        <name>Zn(2+)</name>
        <dbReference type="ChEBI" id="CHEBI:29105"/>
    </ligand>
</feature>
<name>A0A2T4PT27_9STAP</name>